<dbReference type="PANTHER" id="PTHR30414">
    <property type="entry name" value="MINICONDUCTANCE MECHANOSENSITIVE CHANNEL YBDG"/>
    <property type="match status" value="1"/>
</dbReference>
<evidence type="ECO:0000256" key="3">
    <source>
        <dbReference type="ARBA" id="ARBA00022989"/>
    </source>
</evidence>
<evidence type="ECO:0000259" key="7">
    <source>
        <dbReference type="Pfam" id="PF00924"/>
    </source>
</evidence>
<feature type="transmembrane region" description="Helical" evidence="6">
    <location>
        <begin position="169"/>
        <end position="185"/>
    </location>
</feature>
<comment type="subcellular location">
    <subcellularLocation>
        <location evidence="1">Membrane</location>
    </subcellularLocation>
</comment>
<dbReference type="GO" id="GO:0071470">
    <property type="term" value="P:cellular response to osmotic stress"/>
    <property type="evidence" value="ECO:0007669"/>
    <property type="project" value="InterPro"/>
</dbReference>
<accession>A0A2S5GLV1</accession>
<evidence type="ECO:0000256" key="1">
    <source>
        <dbReference type="ARBA" id="ARBA00004370"/>
    </source>
</evidence>
<feature type="domain" description="Mechanosensitive ion channel MscS" evidence="7">
    <location>
        <begin position="187"/>
        <end position="256"/>
    </location>
</feature>
<feature type="transmembrane region" description="Helical" evidence="6">
    <location>
        <begin position="71"/>
        <end position="92"/>
    </location>
</feature>
<evidence type="ECO:0000313" key="8">
    <source>
        <dbReference type="EMBL" id="PPA74040.1"/>
    </source>
</evidence>
<evidence type="ECO:0000256" key="2">
    <source>
        <dbReference type="ARBA" id="ARBA00022692"/>
    </source>
</evidence>
<gene>
    <name evidence="8" type="ORF">C4E15_22020</name>
</gene>
<feature type="region of interest" description="Disordered" evidence="5">
    <location>
        <begin position="434"/>
        <end position="458"/>
    </location>
</feature>
<evidence type="ECO:0000313" key="9">
    <source>
        <dbReference type="Proteomes" id="UP000239990"/>
    </source>
</evidence>
<dbReference type="AlphaFoldDB" id="A0A2S5GLV1"/>
<evidence type="ECO:0000256" key="4">
    <source>
        <dbReference type="ARBA" id="ARBA00023136"/>
    </source>
</evidence>
<dbReference type="InterPro" id="IPR006685">
    <property type="entry name" value="MscS_channel_2nd"/>
</dbReference>
<dbReference type="Pfam" id="PF00924">
    <property type="entry name" value="MS_channel_2nd"/>
    <property type="match status" value="1"/>
</dbReference>
<organism evidence="8 9">
    <name type="scientific">Achromobacter spanius</name>
    <dbReference type="NCBI Taxonomy" id="217203"/>
    <lineage>
        <taxon>Bacteria</taxon>
        <taxon>Pseudomonadati</taxon>
        <taxon>Pseudomonadota</taxon>
        <taxon>Betaproteobacteria</taxon>
        <taxon>Burkholderiales</taxon>
        <taxon>Alcaligenaceae</taxon>
        <taxon>Achromobacter</taxon>
    </lineage>
</organism>
<dbReference type="GO" id="GO:0005886">
    <property type="term" value="C:plasma membrane"/>
    <property type="evidence" value="ECO:0007669"/>
    <property type="project" value="TreeGrafter"/>
</dbReference>
<feature type="transmembrane region" description="Helical" evidence="6">
    <location>
        <begin position="20"/>
        <end position="50"/>
    </location>
</feature>
<evidence type="ECO:0000256" key="6">
    <source>
        <dbReference type="SAM" id="Phobius"/>
    </source>
</evidence>
<dbReference type="Proteomes" id="UP000239990">
    <property type="component" value="Unassembled WGS sequence"/>
</dbReference>
<sequence>MPMEWEELVTQLDAHMPHEAWAQTLVGAGVLVLTALFVQWVVARVVLLLAHRVLVLSGRGDWDKALQRRRAYQNLWYAVPFAVVSMGIGLVPHAERAVSVVGRLAHAGAWICVFVAFSGVLSAWQDTYSATTRAQTRSIKGYIQIGKLVLMAVCTVLVLSILIDRSPLWMISGLGALSAVLLLVFKDTLLSLVASTQLTSNDMLRIGDWIEMPQSNADGFVKDIALHTVKVQNWDNTVTTVPTYKLFSESYRNYRHMFESGGRRIKRTLRIDAASVRFLTDEEARQLMRFRLLHDYLQAKTLDIAQANQTMGELASVPANRRRLTNIGTFRAYGLAYLKQNPEVRQDMAMMVRMMEPASDGIPVEVYCFTAVTAWVEYERIQGDIFDHLLAILPELGLRLYQQPSGADFGAMGSQLRESAIQAALAAERERPGLVLPDGHGAASAQRGPSDGKVPGQP</sequence>
<dbReference type="InterPro" id="IPR030192">
    <property type="entry name" value="YbdG"/>
</dbReference>
<dbReference type="GO" id="GO:0008381">
    <property type="term" value="F:mechanosensitive monoatomic ion channel activity"/>
    <property type="evidence" value="ECO:0007669"/>
    <property type="project" value="InterPro"/>
</dbReference>
<dbReference type="PANTHER" id="PTHR30414:SF0">
    <property type="entry name" value="MINICONDUCTANCE MECHANOSENSITIVE CHANNEL YBDG"/>
    <property type="match status" value="1"/>
</dbReference>
<name>A0A2S5GLV1_9BURK</name>
<dbReference type="InterPro" id="IPR010920">
    <property type="entry name" value="LSM_dom_sf"/>
</dbReference>
<dbReference type="InterPro" id="IPR023408">
    <property type="entry name" value="MscS_beta-dom_sf"/>
</dbReference>
<reference evidence="8 9" key="1">
    <citation type="submission" date="2018-02" db="EMBL/GenBank/DDBJ databases">
        <title>Draft Genome of Achromobacter spanius stain 6.</title>
        <authorList>
            <person name="Gunasekera T.S."/>
            <person name="Radwan O."/>
            <person name="Ruiz O.N."/>
        </authorList>
    </citation>
    <scope>NUCLEOTIDE SEQUENCE [LARGE SCALE GENOMIC DNA]</scope>
    <source>
        <strain evidence="8 9">6</strain>
    </source>
</reference>
<keyword evidence="2 6" id="KW-0812">Transmembrane</keyword>
<protein>
    <submittedName>
        <fullName evidence="8">Mechanosensitive ion channel family protein</fullName>
    </submittedName>
</protein>
<proteinExistence type="predicted"/>
<comment type="caution">
    <text evidence="8">The sequence shown here is derived from an EMBL/GenBank/DDBJ whole genome shotgun (WGS) entry which is preliminary data.</text>
</comment>
<dbReference type="EMBL" id="PREU01000011">
    <property type="protein sequence ID" value="PPA74040.1"/>
    <property type="molecule type" value="Genomic_DNA"/>
</dbReference>
<keyword evidence="3 6" id="KW-1133">Transmembrane helix</keyword>
<dbReference type="Gene3D" id="2.30.30.60">
    <property type="match status" value="1"/>
</dbReference>
<feature type="transmembrane region" description="Helical" evidence="6">
    <location>
        <begin position="104"/>
        <end position="124"/>
    </location>
</feature>
<evidence type="ECO:0000256" key="5">
    <source>
        <dbReference type="SAM" id="MobiDB-lite"/>
    </source>
</evidence>
<feature type="transmembrane region" description="Helical" evidence="6">
    <location>
        <begin position="145"/>
        <end position="163"/>
    </location>
</feature>
<dbReference type="OrthoDB" id="9775207at2"/>
<dbReference type="SUPFAM" id="SSF50182">
    <property type="entry name" value="Sm-like ribonucleoproteins"/>
    <property type="match status" value="1"/>
</dbReference>
<keyword evidence="4 6" id="KW-0472">Membrane</keyword>